<organism evidence="2 3">
    <name type="scientific">Hallella mizrahii</name>
    <dbReference type="NCBI Taxonomy" id="2606637"/>
    <lineage>
        <taxon>Bacteria</taxon>
        <taxon>Pseudomonadati</taxon>
        <taxon>Bacteroidota</taxon>
        <taxon>Bacteroidia</taxon>
        <taxon>Bacteroidales</taxon>
        <taxon>Prevotellaceae</taxon>
        <taxon>Hallella</taxon>
    </lineage>
</organism>
<evidence type="ECO:0000313" key="2">
    <source>
        <dbReference type="EMBL" id="MST85413.1"/>
    </source>
</evidence>
<gene>
    <name evidence="2" type="ORF">FYJ73_12185</name>
</gene>
<dbReference type="Pfam" id="PF03806">
    <property type="entry name" value="ABG_transport"/>
    <property type="match status" value="1"/>
</dbReference>
<keyword evidence="1" id="KW-1133">Transmembrane helix</keyword>
<dbReference type="GO" id="GO:0015558">
    <property type="term" value="F:secondary active p-aminobenzoyl-glutamate transmembrane transporter activity"/>
    <property type="evidence" value="ECO:0007669"/>
    <property type="project" value="InterPro"/>
</dbReference>
<dbReference type="InterPro" id="IPR004697">
    <property type="entry name" value="AbgT"/>
</dbReference>
<feature type="transmembrane region" description="Helical" evidence="1">
    <location>
        <begin position="56"/>
        <end position="79"/>
    </location>
</feature>
<feature type="transmembrane region" description="Helical" evidence="1">
    <location>
        <begin position="108"/>
        <end position="127"/>
    </location>
</feature>
<comment type="caution">
    <text evidence="2">The sequence shown here is derived from an EMBL/GenBank/DDBJ whole genome shotgun (WGS) entry which is preliminary data.</text>
</comment>
<proteinExistence type="predicted"/>
<feature type="transmembrane region" description="Helical" evidence="1">
    <location>
        <begin position="189"/>
        <end position="211"/>
    </location>
</feature>
<name>A0A7K0KHJ6_9BACT</name>
<dbReference type="GO" id="GO:1902604">
    <property type="term" value="P:p-aminobenzoyl-glutamate transmembrane transport"/>
    <property type="evidence" value="ECO:0007669"/>
    <property type="project" value="InterPro"/>
</dbReference>
<evidence type="ECO:0000256" key="1">
    <source>
        <dbReference type="SAM" id="Phobius"/>
    </source>
</evidence>
<evidence type="ECO:0008006" key="4">
    <source>
        <dbReference type="Google" id="ProtNLM"/>
    </source>
</evidence>
<keyword evidence="3" id="KW-1185">Reference proteome</keyword>
<accession>A0A7K0KHJ6</accession>
<sequence>MKHRMRSLSWRPVVYRLSIGLALAQVVLIFLSWLLSAAMPQSSILSLLSARGIRWFFGYFVVEEASALLLWIILGAIAWGGIRGSNLLVTVIQCTKSGFSALPRRVKLALVTAGLFGILQIVFLLLLTVPPQAVLLSVTGTLSDSSFSASIIPCICFLLTTVSIVFGLISGTLQGIDGVCRALCSQHALLMPLLLLYVMGSMLVSSVYFVFFSY</sequence>
<keyword evidence="1" id="KW-0472">Membrane</keyword>
<keyword evidence="1" id="KW-0812">Transmembrane</keyword>
<protein>
    <recommendedName>
        <fullName evidence="4">Aminobenzoyl-glutamate transport protein</fullName>
    </recommendedName>
</protein>
<reference evidence="2 3" key="1">
    <citation type="submission" date="2019-08" db="EMBL/GenBank/DDBJ databases">
        <title>In-depth cultivation of the pig gut microbiome towards novel bacterial diversity and tailored functional studies.</title>
        <authorList>
            <person name="Wylensek D."/>
            <person name="Hitch T.C.A."/>
            <person name="Clavel T."/>
        </authorList>
    </citation>
    <scope>NUCLEOTIDE SEQUENCE [LARGE SCALE GENOMIC DNA]</scope>
    <source>
        <strain evidence="2 3">LKV-178-WT-2A</strain>
    </source>
</reference>
<dbReference type="AlphaFoldDB" id="A0A7K0KHJ6"/>
<dbReference type="Proteomes" id="UP000438914">
    <property type="component" value="Unassembled WGS sequence"/>
</dbReference>
<dbReference type="EMBL" id="VUNG01000037">
    <property type="protein sequence ID" value="MST85413.1"/>
    <property type="molecule type" value="Genomic_DNA"/>
</dbReference>
<evidence type="ECO:0000313" key="3">
    <source>
        <dbReference type="Proteomes" id="UP000438914"/>
    </source>
</evidence>
<feature type="transmembrane region" description="Helical" evidence="1">
    <location>
        <begin position="147"/>
        <end position="169"/>
    </location>
</feature>